<dbReference type="Pfam" id="PF13843">
    <property type="entry name" value="DDE_Tnp_1_7"/>
    <property type="match status" value="1"/>
</dbReference>
<proteinExistence type="predicted"/>
<dbReference type="KEGG" id="ccar:122143324"/>
<gene>
    <name evidence="3" type="primary">LOC122143324</name>
</gene>
<feature type="compositionally biased region" description="Polar residues" evidence="1">
    <location>
        <begin position="63"/>
        <end position="79"/>
    </location>
</feature>
<feature type="region of interest" description="Disordered" evidence="1">
    <location>
        <begin position="1"/>
        <end position="93"/>
    </location>
</feature>
<accession>A0A9Q9XXR8</accession>
<dbReference type="PANTHER" id="PTHR46599">
    <property type="entry name" value="PIGGYBAC TRANSPOSABLE ELEMENT-DERIVED PROTEIN 4"/>
    <property type="match status" value="1"/>
</dbReference>
<feature type="non-terminal residue" evidence="3">
    <location>
        <position position="423"/>
    </location>
</feature>
<name>A0A9Q9XXR8_CYPCA</name>
<evidence type="ECO:0000313" key="3">
    <source>
        <dbReference type="RefSeq" id="XP_042609958.1"/>
    </source>
</evidence>
<dbReference type="Proteomes" id="UP001155660">
    <property type="component" value="Unplaced"/>
</dbReference>
<feature type="domain" description="PiggyBac transposable element-derived protein" evidence="2">
    <location>
        <begin position="113"/>
        <end position="422"/>
    </location>
</feature>
<dbReference type="OrthoDB" id="10030973at2759"/>
<reference evidence="3" key="1">
    <citation type="submission" date="2025-08" db="UniProtKB">
        <authorList>
            <consortium name="RefSeq"/>
        </authorList>
    </citation>
    <scope>IDENTIFICATION</scope>
    <source>
        <tissue evidence="3">Muscle</tissue>
    </source>
</reference>
<sequence>MTKRYTLLETLDHLLDSSETEDALEDSEPEDSEPEDSEPPEDNTGLEDYQESDDDCEEGDADQTFTSKNGQVTWSTTPPSQGPGRASAARVTKLTPGPTRYACSRVEDIKSSFLLFFPPSIQSILVEMTNLEGKRVYDADWRDVDWTDIEAFIGLLILAGVYRSNNEALSSLWEAETGRAIFCAVMTLKRFKTLSRVIRFDDRATRPARRETDKLAPIRDLWDLWVERLPLMFNPGSDVTVDECLVPFRGRCSFKQYMPSKPAKYGLKIWAACDARTSYAWNMQVYTGKPRGGQPERNQGMRVVLDLTTGLQGHTVTCDNFFTSYALGQELLRRKLTMVGTVRKNKPELPPALLTTRDRAVFSSLFAFNETHTIVSYCPKRHKNVLLMSTCHKDGKISDREDKKPEVILEYNRCKGGVDNLDK</sequence>
<dbReference type="GeneID" id="122143324"/>
<dbReference type="RefSeq" id="XP_042609958.1">
    <property type="nucleotide sequence ID" value="XM_042754024.1"/>
</dbReference>
<evidence type="ECO:0000256" key="1">
    <source>
        <dbReference type="SAM" id="MobiDB-lite"/>
    </source>
</evidence>
<organism evidence="3">
    <name type="scientific">Cyprinus carpio</name>
    <name type="common">Common carp</name>
    <dbReference type="NCBI Taxonomy" id="7962"/>
    <lineage>
        <taxon>Eukaryota</taxon>
        <taxon>Metazoa</taxon>
        <taxon>Chordata</taxon>
        <taxon>Craniata</taxon>
        <taxon>Vertebrata</taxon>
        <taxon>Euteleostomi</taxon>
        <taxon>Actinopterygii</taxon>
        <taxon>Neopterygii</taxon>
        <taxon>Teleostei</taxon>
        <taxon>Ostariophysi</taxon>
        <taxon>Cypriniformes</taxon>
        <taxon>Cyprinidae</taxon>
        <taxon>Cyprininae</taxon>
        <taxon>Cyprinus</taxon>
    </lineage>
</organism>
<evidence type="ECO:0000259" key="2">
    <source>
        <dbReference type="Pfam" id="PF13843"/>
    </source>
</evidence>
<dbReference type="AlphaFoldDB" id="A0A9Q9XXR8"/>
<dbReference type="InterPro" id="IPR029526">
    <property type="entry name" value="PGBD"/>
</dbReference>
<protein>
    <submittedName>
        <fullName evidence="3">PiggyBac transposable element-derived protein 4-like</fullName>
    </submittedName>
</protein>
<dbReference type="PANTHER" id="PTHR46599:SF6">
    <property type="entry name" value="DUAL SPECIFICITY PHOSPHATASE 26"/>
    <property type="match status" value="1"/>
</dbReference>
<feature type="compositionally biased region" description="Acidic residues" evidence="1">
    <location>
        <begin position="18"/>
        <end position="61"/>
    </location>
</feature>